<name>A0A844FJX2_9FIRM</name>
<gene>
    <name evidence="4" type="primary">cobK</name>
    <name evidence="4" type="ORF">FYJ27_11800</name>
</gene>
<dbReference type="UniPathway" id="UPA00148"/>
<dbReference type="EC" id="1.3.1.54" evidence="4"/>
<dbReference type="PANTHER" id="PTHR36925">
    <property type="entry name" value="COBALT-PRECORRIN-6A REDUCTASE"/>
    <property type="match status" value="1"/>
</dbReference>
<organism evidence="4 5">
    <name type="scientific">Anaerosalibacter bizertensis</name>
    <dbReference type="NCBI Taxonomy" id="932217"/>
    <lineage>
        <taxon>Bacteria</taxon>
        <taxon>Bacillati</taxon>
        <taxon>Bacillota</taxon>
        <taxon>Tissierellia</taxon>
        <taxon>Tissierellales</taxon>
        <taxon>Sporanaerobacteraceae</taxon>
        <taxon>Anaerosalibacter</taxon>
    </lineage>
</organism>
<dbReference type="RefSeq" id="WP_154485054.1">
    <property type="nucleotide sequence ID" value="NZ_VULR01000024.1"/>
</dbReference>
<dbReference type="PROSITE" id="PS51014">
    <property type="entry name" value="COBK_CBIJ"/>
    <property type="match status" value="1"/>
</dbReference>
<dbReference type="OrthoDB" id="9780707at2"/>
<dbReference type="PANTHER" id="PTHR36925:SF1">
    <property type="entry name" value="COBALT-PRECORRIN-6A REDUCTASE"/>
    <property type="match status" value="1"/>
</dbReference>
<dbReference type="Proteomes" id="UP000462760">
    <property type="component" value="Unassembled WGS sequence"/>
</dbReference>
<evidence type="ECO:0000313" key="5">
    <source>
        <dbReference type="Proteomes" id="UP000462760"/>
    </source>
</evidence>
<dbReference type="NCBIfam" id="TIGR00715">
    <property type="entry name" value="precor6x_red"/>
    <property type="match status" value="1"/>
</dbReference>
<accession>A0A844FJX2</accession>
<comment type="pathway">
    <text evidence="1">Cofactor biosynthesis; adenosylcobalamin biosynthesis.</text>
</comment>
<evidence type="ECO:0000313" key="4">
    <source>
        <dbReference type="EMBL" id="MSS44384.1"/>
    </source>
</evidence>
<proteinExistence type="predicted"/>
<dbReference type="GO" id="GO:0009236">
    <property type="term" value="P:cobalamin biosynthetic process"/>
    <property type="evidence" value="ECO:0007669"/>
    <property type="project" value="UniProtKB-UniPathway"/>
</dbReference>
<dbReference type="AlphaFoldDB" id="A0A844FJX2"/>
<comment type="caution">
    <text evidence="4">The sequence shown here is derived from an EMBL/GenBank/DDBJ whole genome shotgun (WGS) entry which is preliminary data.</text>
</comment>
<dbReference type="EMBL" id="VULR01000024">
    <property type="protein sequence ID" value="MSS44384.1"/>
    <property type="molecule type" value="Genomic_DNA"/>
</dbReference>
<evidence type="ECO:0000256" key="3">
    <source>
        <dbReference type="ARBA" id="ARBA00023002"/>
    </source>
</evidence>
<sequence length="247" mass="28468">MIWIIGGTSEARRLVNKIEDIEDFVITSATESERQFIDSPKLIIGRMNLDEMLEFVEDKNIEFIVDLSHPYAKIVSKNAKKVSDMKNIKYIRYIRSQTEIPSWAVYLKSYDECISYLKNISGTVFFTTGSKNIGDFEKVRGQNRFIYRILPALESIEECRKYNVHMKDIVAMLGPFSTNFNKSIFHEYDADYVVMKDSGKSGGTLERINACKELGITPIVIGRTEESGIENLEDIEKLIRKYSRRGE</sequence>
<keyword evidence="2" id="KW-0169">Cobalamin biosynthesis</keyword>
<dbReference type="InterPro" id="IPR003723">
    <property type="entry name" value="Precorrin-6x_reduct"/>
</dbReference>
<reference evidence="4 5" key="1">
    <citation type="submission" date="2019-08" db="EMBL/GenBank/DDBJ databases">
        <title>In-depth cultivation of the pig gut microbiome towards novel bacterial diversity and tailored functional studies.</title>
        <authorList>
            <person name="Wylensek D."/>
            <person name="Hitch T.C.A."/>
            <person name="Clavel T."/>
        </authorList>
    </citation>
    <scope>NUCLEOTIDE SEQUENCE [LARGE SCALE GENOMIC DNA]</scope>
    <source>
        <strain evidence="4 5">Med78-601-WT-4W-RMD-3</strain>
    </source>
</reference>
<dbReference type="Pfam" id="PF02571">
    <property type="entry name" value="CbiJ"/>
    <property type="match status" value="1"/>
</dbReference>
<protein>
    <submittedName>
        <fullName evidence="4">Precorrin-6A reductase</fullName>
        <ecNumber evidence="4">1.3.1.54</ecNumber>
    </submittedName>
</protein>
<keyword evidence="3 4" id="KW-0560">Oxidoreductase</keyword>
<evidence type="ECO:0000256" key="1">
    <source>
        <dbReference type="ARBA" id="ARBA00004953"/>
    </source>
</evidence>
<evidence type="ECO:0000256" key="2">
    <source>
        <dbReference type="ARBA" id="ARBA00022573"/>
    </source>
</evidence>
<dbReference type="GO" id="GO:0016994">
    <property type="term" value="F:precorrin-6A reductase activity"/>
    <property type="evidence" value="ECO:0007669"/>
    <property type="project" value="UniProtKB-EC"/>
</dbReference>